<sequence length="179" mass="20880">MSTNGAIQMNAITLKSYNPMQIKYFLLAVSTILVVYVQAQSFIQLNDGVCHVFCKKRCGFDLMDSGNWFKRLKAEYQNDEETYSALIDDMVNYIYNTHEYLQANRIDNVLNDTLKIKGLFMQDCPLIKFDRYTLDISKINAPYVYVLYEKGKKPYLIKDITLSEEEIDAYFKIKPSQNL</sequence>
<protein>
    <submittedName>
        <fullName evidence="1">OMP1306</fullName>
    </submittedName>
</protein>
<proteinExistence type="predicted"/>
<accession>A0A1M4NI59</accession>
<dbReference type="EMBL" id="LT633211">
    <property type="protein sequence ID" value="SFZ71437.1"/>
    <property type="molecule type" value="Genomic_DNA"/>
</dbReference>
<gene>
    <name evidence="1" type="primary">omp1306</name>
</gene>
<organism evidence="1">
    <name type="scientific">Helicobacter baculiformis</name>
    <dbReference type="NCBI Taxonomy" id="427351"/>
    <lineage>
        <taxon>Bacteria</taxon>
        <taxon>Pseudomonadati</taxon>
        <taxon>Campylobacterota</taxon>
        <taxon>Epsilonproteobacteria</taxon>
        <taxon>Campylobacterales</taxon>
        <taxon>Helicobacteraceae</taxon>
        <taxon>Helicobacter</taxon>
    </lineage>
</organism>
<evidence type="ECO:0000313" key="1">
    <source>
        <dbReference type="EMBL" id="SFZ71437.1"/>
    </source>
</evidence>
<reference evidence="1" key="1">
    <citation type="submission" date="2016-10" db="EMBL/GenBank/DDBJ databases">
        <title>Proteomic and phylogenetic analysis of the outer membrane protein repertoire of gastric Helicobacter species.</title>
        <authorList>
            <person name="Joosten M."/>
        </authorList>
    </citation>
    <scope>NUCLEOTIDE SEQUENCE</scope>
    <source>
        <strain evidence="1">HbacM50</strain>
    </source>
</reference>
<name>A0A1M4NI59_9HELI</name>
<dbReference type="AlphaFoldDB" id="A0A1M4NI59"/>